<protein>
    <submittedName>
        <fullName evidence="3">SpaI protein</fullName>
    </submittedName>
</protein>
<name>A0A0D1XT71_ANEMI</name>
<dbReference type="NCBIfam" id="NF033433">
    <property type="entry name" value="NisI_immun_dup"/>
    <property type="match status" value="1"/>
</dbReference>
<dbReference type="AlphaFoldDB" id="A0A0D1XT71"/>
<keyword evidence="1" id="KW-0732">Signal</keyword>
<keyword evidence="5" id="KW-1185">Reference proteome</keyword>
<gene>
    <name evidence="3" type="ORF">AF333_15465</name>
    <name evidence="4" type="ORF">SAMN04487909_13024</name>
</gene>
<dbReference type="Proteomes" id="UP000037269">
    <property type="component" value="Unassembled WGS sequence"/>
</dbReference>
<dbReference type="Gene3D" id="2.170.150.60">
    <property type="match status" value="1"/>
</dbReference>
<dbReference type="PROSITE" id="PS51257">
    <property type="entry name" value="PROKAR_LIPOPROTEIN"/>
    <property type="match status" value="1"/>
</dbReference>
<evidence type="ECO:0000313" key="3">
    <source>
        <dbReference type="EMBL" id="KON96665.1"/>
    </source>
</evidence>
<evidence type="ECO:0000313" key="4">
    <source>
        <dbReference type="EMBL" id="SDJ85013.1"/>
    </source>
</evidence>
<feature type="domain" description="Lantibiotic immunity protein Spa1 C-terminal" evidence="2">
    <location>
        <begin position="56"/>
        <end position="155"/>
    </location>
</feature>
<evidence type="ECO:0000259" key="2">
    <source>
        <dbReference type="Pfam" id="PF18218"/>
    </source>
</evidence>
<feature type="signal peptide" evidence="1">
    <location>
        <begin position="1"/>
        <end position="24"/>
    </location>
</feature>
<dbReference type="RefSeq" id="WP_043066403.1">
    <property type="nucleotide sequence ID" value="NZ_BJOA01000118.1"/>
</dbReference>
<proteinExistence type="predicted"/>
<sequence length="161" mass="18378">MLKTFRLSLAVGAFLLLTGCQSIGNFTQTVIDESKKTAHFTIELDEDTDYTMEQLIDEGRVDRVVFGGKLYELQGQTAPENKGDNLGFIGKNYYVDQHGNRWTDEELKKPYLYTDPKNIREKQPLVYGSVYRYKGQPKQSTSLLVIELNKKLYKATLVPGE</sequence>
<evidence type="ECO:0000313" key="6">
    <source>
        <dbReference type="Proteomes" id="UP000182836"/>
    </source>
</evidence>
<reference evidence="3 5" key="1">
    <citation type="submission" date="2015-07" db="EMBL/GenBank/DDBJ databases">
        <title>Fjat-14205 dsm 2895.</title>
        <authorList>
            <person name="Liu B."/>
            <person name="Wang J."/>
            <person name="Zhu Y."/>
            <person name="Liu G."/>
            <person name="Chen Q."/>
            <person name="Chen Z."/>
            <person name="Lan J."/>
            <person name="Che J."/>
            <person name="Ge C."/>
            <person name="Shi H."/>
            <person name="Pan Z."/>
            <person name="Liu X."/>
        </authorList>
    </citation>
    <scope>NUCLEOTIDE SEQUENCE [LARGE SCALE GENOMIC DNA]</scope>
    <source>
        <strain evidence="3 5">DSM 2895</strain>
    </source>
</reference>
<feature type="chain" id="PRO_5038208513" evidence="1">
    <location>
        <begin position="25"/>
        <end position="161"/>
    </location>
</feature>
<dbReference type="GeneID" id="42306576"/>
<evidence type="ECO:0000313" key="5">
    <source>
        <dbReference type="Proteomes" id="UP000037269"/>
    </source>
</evidence>
<dbReference type="PATRIC" id="fig|47500.8.peg.395"/>
<dbReference type="EMBL" id="LGUG01000004">
    <property type="protein sequence ID" value="KON96665.1"/>
    <property type="molecule type" value="Genomic_DNA"/>
</dbReference>
<accession>A0A0D1XT71</accession>
<evidence type="ECO:0000256" key="1">
    <source>
        <dbReference type="SAM" id="SignalP"/>
    </source>
</evidence>
<organism evidence="3 5">
    <name type="scientific">Aneurinibacillus migulanus</name>
    <name type="common">Bacillus migulanus</name>
    <dbReference type="NCBI Taxonomy" id="47500"/>
    <lineage>
        <taxon>Bacteria</taxon>
        <taxon>Bacillati</taxon>
        <taxon>Bacillota</taxon>
        <taxon>Bacilli</taxon>
        <taxon>Bacillales</taxon>
        <taxon>Paenibacillaceae</taxon>
        <taxon>Aneurinibacillus group</taxon>
        <taxon>Aneurinibacillus</taxon>
    </lineage>
</organism>
<dbReference type="OrthoDB" id="2929156at2"/>
<dbReference type="InterPro" id="IPR040876">
    <property type="entry name" value="Spa1_C"/>
</dbReference>
<dbReference type="Proteomes" id="UP000182836">
    <property type="component" value="Unassembled WGS sequence"/>
</dbReference>
<dbReference type="Pfam" id="PF18218">
    <property type="entry name" value="Spa1_C"/>
    <property type="match status" value="1"/>
</dbReference>
<dbReference type="EMBL" id="FNED01000030">
    <property type="protein sequence ID" value="SDJ85013.1"/>
    <property type="molecule type" value="Genomic_DNA"/>
</dbReference>
<reference evidence="4 6" key="2">
    <citation type="submission" date="2016-10" db="EMBL/GenBank/DDBJ databases">
        <authorList>
            <person name="de Groot N.N."/>
        </authorList>
    </citation>
    <scope>NUCLEOTIDE SEQUENCE [LARGE SCALE GENOMIC DNA]</scope>
    <source>
        <strain evidence="4 6">DSM 2895</strain>
    </source>
</reference>